<keyword evidence="5" id="KW-0519">Myristate</keyword>
<keyword evidence="10" id="KW-0449">Lipoprotein</keyword>
<feature type="binding site" evidence="12">
    <location>
        <begin position="157"/>
        <end position="160"/>
    </location>
    <ligand>
        <name>GTP</name>
        <dbReference type="ChEBI" id="CHEBI:37565"/>
    </ligand>
</feature>
<keyword evidence="6 12" id="KW-0547">Nucleotide-binding</keyword>
<dbReference type="Ensembl" id="ENSSAUT00010068398.1">
    <property type="protein sequence ID" value="ENSSAUP00010065311.1"/>
    <property type="gene ID" value="ENSSAUG00010026128.1"/>
</dbReference>
<dbReference type="SMART" id="SM00177">
    <property type="entry name" value="ARF"/>
    <property type="match status" value="1"/>
</dbReference>
<proteinExistence type="inferred from homology"/>
<dbReference type="AlphaFoldDB" id="A0A671YPP3"/>
<evidence type="ECO:0000256" key="14">
    <source>
        <dbReference type="RuleBase" id="RU003925"/>
    </source>
</evidence>
<dbReference type="GO" id="GO:0005813">
    <property type="term" value="C:centrosome"/>
    <property type="evidence" value="ECO:0007669"/>
    <property type="project" value="UniProtKB-SubCell"/>
</dbReference>
<reference evidence="15" key="3">
    <citation type="submission" date="2025-09" db="UniProtKB">
        <authorList>
            <consortium name="Ensembl"/>
        </authorList>
    </citation>
    <scope>IDENTIFICATION</scope>
</reference>
<evidence type="ECO:0000313" key="15">
    <source>
        <dbReference type="Ensembl" id="ENSSAUP00010065311.1"/>
    </source>
</evidence>
<evidence type="ECO:0000313" key="16">
    <source>
        <dbReference type="Proteomes" id="UP000472265"/>
    </source>
</evidence>
<accession>A0A671YPP3</accession>
<evidence type="ECO:0000256" key="9">
    <source>
        <dbReference type="ARBA" id="ARBA00023134"/>
    </source>
</evidence>
<feature type="binding site" evidence="12">
    <location>
        <position position="101"/>
    </location>
    <ligand>
        <name>GTP</name>
        <dbReference type="ChEBI" id="CHEBI:37565"/>
    </ligand>
</feature>
<dbReference type="NCBIfam" id="TIGR00231">
    <property type="entry name" value="small_GTP"/>
    <property type="match status" value="1"/>
</dbReference>
<keyword evidence="16" id="KW-1185">Reference proteome</keyword>
<dbReference type="InterPro" id="IPR027417">
    <property type="entry name" value="P-loop_NTPase"/>
</dbReference>
<dbReference type="GO" id="GO:0005525">
    <property type="term" value="F:GTP binding"/>
    <property type="evidence" value="ECO:0007669"/>
    <property type="project" value="UniProtKB-KW"/>
</dbReference>
<keyword evidence="13" id="KW-0479">Metal-binding</keyword>
<evidence type="ECO:0000256" key="10">
    <source>
        <dbReference type="ARBA" id="ARBA00023288"/>
    </source>
</evidence>
<evidence type="ECO:0000256" key="7">
    <source>
        <dbReference type="ARBA" id="ARBA00022927"/>
    </source>
</evidence>
<keyword evidence="13" id="KW-0460">Magnesium</keyword>
<keyword evidence="4" id="KW-0813">Transport</keyword>
<evidence type="ECO:0000256" key="3">
    <source>
        <dbReference type="ARBA" id="ARBA00010290"/>
    </source>
</evidence>
<protein>
    <recommendedName>
        <fullName evidence="11">ADP-ribosylation factor-like protein 3</fullName>
    </recommendedName>
</protein>
<evidence type="ECO:0000256" key="13">
    <source>
        <dbReference type="PIRSR" id="PIRSR606689-2"/>
    </source>
</evidence>
<dbReference type="PROSITE" id="PS51417">
    <property type="entry name" value="ARF"/>
    <property type="match status" value="1"/>
</dbReference>
<dbReference type="GO" id="GO:0003924">
    <property type="term" value="F:GTPase activity"/>
    <property type="evidence" value="ECO:0007669"/>
    <property type="project" value="InterPro"/>
</dbReference>
<evidence type="ECO:0000256" key="2">
    <source>
        <dbReference type="ARBA" id="ARBA00004300"/>
    </source>
</evidence>
<keyword evidence="7" id="KW-0653">Protein transport</keyword>
<name>A0A671YPP3_SPAAU</name>
<evidence type="ECO:0000256" key="8">
    <source>
        <dbReference type="ARBA" id="ARBA00023034"/>
    </source>
</evidence>
<comment type="similarity">
    <text evidence="3 14">Belongs to the small GTPase superfamily. Arf family.</text>
</comment>
<dbReference type="PRINTS" id="PR00328">
    <property type="entry name" value="SAR1GTPBP"/>
</dbReference>
<feature type="binding site" evidence="12">
    <location>
        <begin position="55"/>
        <end position="62"/>
    </location>
    <ligand>
        <name>GTP</name>
        <dbReference type="ChEBI" id="CHEBI:37565"/>
    </ligand>
</feature>
<evidence type="ECO:0000256" key="5">
    <source>
        <dbReference type="ARBA" id="ARBA00022707"/>
    </source>
</evidence>
<dbReference type="InterPro" id="IPR006689">
    <property type="entry name" value="Small_GTPase_ARF/SAR"/>
</dbReference>
<keyword evidence="9 12" id="KW-0342">GTP-binding</keyword>
<organism evidence="15 16">
    <name type="scientific">Sparus aurata</name>
    <name type="common">Gilthead sea bream</name>
    <dbReference type="NCBI Taxonomy" id="8175"/>
    <lineage>
        <taxon>Eukaryota</taxon>
        <taxon>Metazoa</taxon>
        <taxon>Chordata</taxon>
        <taxon>Craniata</taxon>
        <taxon>Vertebrata</taxon>
        <taxon>Euteleostomi</taxon>
        <taxon>Actinopterygii</taxon>
        <taxon>Neopterygii</taxon>
        <taxon>Teleostei</taxon>
        <taxon>Neoteleostei</taxon>
        <taxon>Acanthomorphata</taxon>
        <taxon>Eupercaria</taxon>
        <taxon>Spariformes</taxon>
        <taxon>Sparidae</taxon>
        <taxon>Sparus</taxon>
    </lineage>
</organism>
<evidence type="ECO:0000256" key="4">
    <source>
        <dbReference type="ARBA" id="ARBA00022448"/>
    </source>
</evidence>
<keyword evidence="8" id="KW-0333">Golgi apparatus</keyword>
<evidence type="ECO:0000256" key="11">
    <source>
        <dbReference type="ARBA" id="ARBA00040616"/>
    </source>
</evidence>
<dbReference type="GeneTree" id="ENSGT00940000155737"/>
<dbReference type="SMART" id="SM00175">
    <property type="entry name" value="RAB"/>
    <property type="match status" value="1"/>
</dbReference>
<evidence type="ECO:0000256" key="6">
    <source>
        <dbReference type="ARBA" id="ARBA00022741"/>
    </source>
</evidence>
<feature type="binding site" evidence="13">
    <location>
        <position position="62"/>
    </location>
    <ligand>
        <name>Mg(2+)</name>
        <dbReference type="ChEBI" id="CHEBI:18420"/>
    </ligand>
</feature>
<dbReference type="Gene3D" id="3.40.50.300">
    <property type="entry name" value="P-loop containing nucleotide triphosphate hydrolases"/>
    <property type="match status" value="1"/>
</dbReference>
<dbReference type="OMA" id="CRNITFR"/>
<dbReference type="CDD" id="cd04155">
    <property type="entry name" value="Arl3"/>
    <property type="match status" value="1"/>
</dbReference>
<dbReference type="Proteomes" id="UP000472265">
    <property type="component" value="Chromosome 12"/>
</dbReference>
<feature type="binding site" evidence="13">
    <location>
        <position position="79"/>
    </location>
    <ligand>
        <name>Mg(2+)</name>
        <dbReference type="ChEBI" id="CHEBI:18420"/>
    </ligand>
</feature>
<dbReference type="GO" id="GO:0015031">
    <property type="term" value="P:protein transport"/>
    <property type="evidence" value="ECO:0007669"/>
    <property type="project" value="UniProtKB-KW"/>
</dbReference>
<dbReference type="GO" id="GO:0000139">
    <property type="term" value="C:Golgi membrane"/>
    <property type="evidence" value="ECO:0007669"/>
    <property type="project" value="UniProtKB-SubCell"/>
</dbReference>
<dbReference type="InterPro" id="IPR044612">
    <property type="entry name" value="ARL2/3"/>
</dbReference>
<sequence length="225" mass="25633">FFTTQPENTCRFPYERSSSKSLSHYFYLIHPQGLLSILRRLKQSPEQEVRLLLLGLDNSGKTTLLKQLAAEDISHITPTQGFNIKSVQSSGFKLNVWDIGGQRKIRPYWRNYFENTDVLIYVIDSSDRKRFEETSLELAELLEEEKLAGVPLLIFANKQDLMTASPASELAESLNLHTIRDRMWQVQACSAVTAEGVQVNTHSLQTQSVNTQLGLRQGGLPTEWY</sequence>
<comment type="subcellular location">
    <subcellularLocation>
        <location evidence="2">Cytoplasm</location>
        <location evidence="2">Cytoskeleton</location>
        <location evidence="2">Microtubule organizing center</location>
        <location evidence="2">Centrosome</location>
    </subcellularLocation>
    <subcellularLocation>
        <location evidence="1">Golgi apparatus membrane</location>
        <topology evidence="1">Peripheral membrane protein</topology>
        <orientation evidence="1">Cytoplasmic side</orientation>
    </subcellularLocation>
</comment>
<gene>
    <name evidence="15" type="primary">ARL3</name>
</gene>
<dbReference type="SMART" id="SM00178">
    <property type="entry name" value="SAR"/>
    <property type="match status" value="1"/>
</dbReference>
<evidence type="ECO:0000256" key="1">
    <source>
        <dbReference type="ARBA" id="ARBA00004255"/>
    </source>
</evidence>
<reference evidence="15" key="1">
    <citation type="submission" date="2021-04" db="EMBL/GenBank/DDBJ databases">
        <authorList>
            <consortium name="Wellcome Sanger Institute Data Sharing"/>
        </authorList>
    </citation>
    <scope>NUCLEOTIDE SEQUENCE [LARGE SCALE GENOMIC DNA]</scope>
</reference>
<reference evidence="15" key="2">
    <citation type="submission" date="2025-08" db="UniProtKB">
        <authorList>
            <consortium name="Ensembl"/>
        </authorList>
    </citation>
    <scope>IDENTIFICATION</scope>
</reference>
<evidence type="ECO:0000256" key="12">
    <source>
        <dbReference type="PIRSR" id="PIRSR606689-1"/>
    </source>
</evidence>
<dbReference type="GO" id="GO:0046872">
    <property type="term" value="F:metal ion binding"/>
    <property type="evidence" value="ECO:0007669"/>
    <property type="project" value="UniProtKB-KW"/>
</dbReference>
<dbReference type="SUPFAM" id="SSF52540">
    <property type="entry name" value="P-loop containing nucleoside triphosphate hydrolases"/>
    <property type="match status" value="1"/>
</dbReference>
<dbReference type="PANTHER" id="PTHR45697">
    <property type="entry name" value="ADP-RIBOSYLATION FACTOR-LIKE PROTEIN 2-RELATED"/>
    <property type="match status" value="1"/>
</dbReference>
<dbReference type="InParanoid" id="A0A671YPP3"/>
<dbReference type="Pfam" id="PF00025">
    <property type="entry name" value="Arf"/>
    <property type="match status" value="1"/>
</dbReference>
<dbReference type="FunFam" id="3.40.50.300:FF:000281">
    <property type="entry name" value="ADP-ribosylation factor-like protein 3"/>
    <property type="match status" value="1"/>
</dbReference>
<dbReference type="InterPro" id="IPR005225">
    <property type="entry name" value="Small_GTP-bd"/>
</dbReference>